<sequence>MFLLLLVPLLLNAAEETDESILAAYSDPARIWGTGVERIIEEAYRLCFRTRILGGKVMNLRMPFAQDNERDKLTDQEWGFLGGGKGNPAFLWESIDQVLDSGDFRNYIEALSDGREKVVIFDIPTQRWSVSRDLFDIARMKAGSYRGLLHRPYVLSQGRGLQESDVYNYLYCVGLAGMDCSGFVWHVQSYIAAAGGVDLGRTLARVLGVRSGVDPSMYAGTAFYNSSSSQIIPVVDEIRNLRPADILLFRADDGGMAHSAVIQSVDFSAGIIRYLQCTDEAPLNERGVHESFIYFDPADTSVPLSSPSLIWTQRRYPPFPGERASPFSDDGQRYRAYPDKGGGRVVRLRAVSEVIGRL</sequence>
<accession>A0A806K2R5</accession>
<name>A0A806K2R5_9BACT</name>
<evidence type="ECO:0000313" key="1">
    <source>
        <dbReference type="EMBL" id="AGS54103.1"/>
    </source>
</evidence>
<dbReference type="AlphaFoldDB" id="A0A806K2R5"/>
<dbReference type="EMBL" id="JQ844277">
    <property type="protein sequence ID" value="AGS54103.1"/>
    <property type="molecule type" value="Genomic_DNA"/>
</dbReference>
<protein>
    <submittedName>
        <fullName evidence="1">Uncharacterized protein</fullName>
    </submittedName>
</protein>
<reference evidence="1" key="1">
    <citation type="submission" date="2012-03" db="EMBL/GenBank/DDBJ databases">
        <title>Functional metagenomics reveals considerable lignocellulase gene clusters in the gut microbiome of a wood-feeding higher termite.</title>
        <authorList>
            <person name="Liu N."/>
        </authorList>
    </citation>
    <scope>NUCLEOTIDE SEQUENCE</scope>
</reference>
<proteinExistence type="predicted"/>
<dbReference type="Gene3D" id="3.90.1720.10">
    <property type="entry name" value="endopeptidase domain like (from Nostoc punctiforme)"/>
    <property type="match status" value="1"/>
</dbReference>
<organism evidence="1">
    <name type="scientific">uncultured bacterium contig00021</name>
    <dbReference type="NCBI Taxonomy" id="1181511"/>
    <lineage>
        <taxon>Bacteria</taxon>
        <taxon>environmental samples</taxon>
    </lineage>
</organism>